<keyword evidence="3" id="KW-1185">Reference proteome</keyword>
<dbReference type="Gene3D" id="2.30.30.30">
    <property type="match status" value="1"/>
</dbReference>
<reference evidence="2" key="1">
    <citation type="submission" date="2023-03" db="EMBL/GenBank/DDBJ databases">
        <title>Massive genome expansion in bonnet fungi (Mycena s.s.) driven by repeated elements and novel gene families across ecological guilds.</title>
        <authorList>
            <consortium name="Lawrence Berkeley National Laboratory"/>
            <person name="Harder C.B."/>
            <person name="Miyauchi S."/>
            <person name="Viragh M."/>
            <person name="Kuo A."/>
            <person name="Thoen E."/>
            <person name="Andreopoulos B."/>
            <person name="Lu D."/>
            <person name="Skrede I."/>
            <person name="Drula E."/>
            <person name="Henrissat B."/>
            <person name="Morin E."/>
            <person name="Kohler A."/>
            <person name="Barry K."/>
            <person name="LaButti K."/>
            <person name="Morin E."/>
            <person name="Salamov A."/>
            <person name="Lipzen A."/>
            <person name="Mereny Z."/>
            <person name="Hegedus B."/>
            <person name="Baldrian P."/>
            <person name="Stursova M."/>
            <person name="Weitz H."/>
            <person name="Taylor A."/>
            <person name="Grigoriev I.V."/>
            <person name="Nagy L.G."/>
            <person name="Martin F."/>
            <person name="Kauserud H."/>
        </authorList>
    </citation>
    <scope>NUCLEOTIDE SEQUENCE</scope>
    <source>
        <strain evidence="2">CBHHK067</strain>
    </source>
</reference>
<dbReference type="GO" id="GO:0045901">
    <property type="term" value="P:positive regulation of translational elongation"/>
    <property type="evidence" value="ECO:0007669"/>
    <property type="project" value="InterPro"/>
</dbReference>
<dbReference type="InterPro" id="IPR014722">
    <property type="entry name" value="Rib_uL2_dom2"/>
</dbReference>
<evidence type="ECO:0000313" key="2">
    <source>
        <dbReference type="EMBL" id="KAJ7670532.1"/>
    </source>
</evidence>
<sequence length="212" mass="22953">MHYGKYHSDASDDGDEEETYEQVRGRDYCLSVAHPAPRTLPSLPAWTLPLPHSAAPLQALAAPRPANALTFPVRVGALRRGHHVVLRDRPAKVVNISFSRCGCRRSPWAHVIWLDIFTGKCLQEVTSATGCLIVPVLVRAEYALVHRHRAPGALAPRAGQHAQGRRHPAGLAAALQAVFDAGKEVRVQTLSALGEEGVVSFVEVGEGEGEEE</sequence>
<gene>
    <name evidence="2" type="ORF">B0H17DRAFT_1209268</name>
</gene>
<protein>
    <recommendedName>
        <fullName evidence="1">Translation initiation factor 5A-like N-terminal domain-containing protein</fullName>
    </recommendedName>
</protein>
<dbReference type="GO" id="GO:0043022">
    <property type="term" value="F:ribosome binding"/>
    <property type="evidence" value="ECO:0007669"/>
    <property type="project" value="InterPro"/>
</dbReference>
<dbReference type="AlphaFoldDB" id="A0AAD7CYV7"/>
<dbReference type="EMBL" id="JARKIE010000179">
    <property type="protein sequence ID" value="KAJ7670532.1"/>
    <property type="molecule type" value="Genomic_DNA"/>
</dbReference>
<dbReference type="SUPFAM" id="SSF50104">
    <property type="entry name" value="Translation proteins SH3-like domain"/>
    <property type="match status" value="1"/>
</dbReference>
<dbReference type="PANTHER" id="PTHR11673">
    <property type="entry name" value="TRANSLATION INITIATION FACTOR 5A FAMILY MEMBER"/>
    <property type="match status" value="1"/>
</dbReference>
<dbReference type="Proteomes" id="UP001221757">
    <property type="component" value="Unassembled WGS sequence"/>
</dbReference>
<dbReference type="Pfam" id="PF21485">
    <property type="entry name" value="IF5A-like_N"/>
    <property type="match status" value="1"/>
</dbReference>
<dbReference type="GO" id="GO:0003723">
    <property type="term" value="F:RNA binding"/>
    <property type="evidence" value="ECO:0007669"/>
    <property type="project" value="InterPro"/>
</dbReference>
<dbReference type="InterPro" id="IPR048670">
    <property type="entry name" value="IF5A-like_N"/>
</dbReference>
<dbReference type="InterPro" id="IPR008991">
    <property type="entry name" value="Translation_prot_SH3-like_sf"/>
</dbReference>
<dbReference type="GO" id="GO:0003746">
    <property type="term" value="F:translation elongation factor activity"/>
    <property type="evidence" value="ECO:0007669"/>
    <property type="project" value="InterPro"/>
</dbReference>
<proteinExistence type="predicted"/>
<organism evidence="2 3">
    <name type="scientific">Mycena rosella</name>
    <name type="common">Pink bonnet</name>
    <name type="synonym">Agaricus rosellus</name>
    <dbReference type="NCBI Taxonomy" id="1033263"/>
    <lineage>
        <taxon>Eukaryota</taxon>
        <taxon>Fungi</taxon>
        <taxon>Dikarya</taxon>
        <taxon>Basidiomycota</taxon>
        <taxon>Agaricomycotina</taxon>
        <taxon>Agaricomycetes</taxon>
        <taxon>Agaricomycetidae</taxon>
        <taxon>Agaricales</taxon>
        <taxon>Marasmiineae</taxon>
        <taxon>Mycenaceae</taxon>
        <taxon>Mycena</taxon>
    </lineage>
</organism>
<dbReference type="InterPro" id="IPR001884">
    <property type="entry name" value="IF5A-like"/>
</dbReference>
<evidence type="ECO:0000313" key="3">
    <source>
        <dbReference type="Proteomes" id="UP001221757"/>
    </source>
</evidence>
<feature type="domain" description="Translation initiation factor 5A-like N-terminal" evidence="1">
    <location>
        <begin position="70"/>
        <end position="128"/>
    </location>
</feature>
<evidence type="ECO:0000259" key="1">
    <source>
        <dbReference type="Pfam" id="PF21485"/>
    </source>
</evidence>
<comment type="caution">
    <text evidence="2">The sequence shown here is derived from an EMBL/GenBank/DDBJ whole genome shotgun (WGS) entry which is preliminary data.</text>
</comment>
<accession>A0AAD7CYV7</accession>
<name>A0AAD7CYV7_MYCRO</name>